<proteinExistence type="predicted"/>
<feature type="signal peptide" evidence="1">
    <location>
        <begin position="1"/>
        <end position="20"/>
    </location>
</feature>
<name>A0ABV2XBA0_9NOCA</name>
<dbReference type="RefSeq" id="WP_357810551.1">
    <property type="nucleotide sequence ID" value="NZ_JBEYBM010000034.1"/>
</dbReference>
<keyword evidence="1" id="KW-0732">Signal</keyword>
<keyword evidence="3" id="KW-1185">Reference proteome</keyword>
<evidence type="ECO:0000313" key="2">
    <source>
        <dbReference type="EMBL" id="MEU2123178.1"/>
    </source>
</evidence>
<sequence>MRRHVIARTAVIAVSGLVFAGVTTPSVVVAEPGCPLVGTVGTPEVTVDESTAGLETLAPAAADLPDQVYFRTTSESFNRRWTFAHRDGRLYVKETAAQGGWRAVALPGCLEGRVAGVSADDDEVMVIDVDGRFFTMDHALSAPRDWNWSSRYGVPLWTGPGNTLPPGTLTWAWSVLSPAEDHVWRDAAGNDHPVGGAKVSHVFALTHDGRRIQYVDPWLPVDHSYEMGTPYGGRFRAVALSTSASTSLIVNRFGDFYTRLYDFDISGADKVFFRYSYHDQRGLPEAPDMLAERTDDRYAAIQLPAPDWVRQPKIPGLITDRISIHKTGPGSSARELRVEGRVGGRNGFWTKQLIDESWRFVPTDHPLVGRVLENSPADRSLDTLAAPSPYDYKSVSTQGWSAQVRAFDAAVTPTPLRIEFGDGATLDLILHTVDGLRQTPQLPGISGQPRHFDGTIEVPSQLLGDLDAQPAVVGDFVRNVLHGNPFTDTAVDVTEERLHIGDWELTSSRSR</sequence>
<accession>A0ABV2XBA0</accession>
<evidence type="ECO:0008006" key="4">
    <source>
        <dbReference type="Google" id="ProtNLM"/>
    </source>
</evidence>
<protein>
    <recommendedName>
        <fullName evidence="4">Secreted protein</fullName>
    </recommendedName>
</protein>
<feature type="chain" id="PRO_5046789931" description="Secreted protein" evidence="1">
    <location>
        <begin position="21"/>
        <end position="511"/>
    </location>
</feature>
<organism evidence="2 3">
    <name type="scientific">Nocardia niwae</name>
    <dbReference type="NCBI Taxonomy" id="626084"/>
    <lineage>
        <taxon>Bacteria</taxon>
        <taxon>Bacillati</taxon>
        <taxon>Actinomycetota</taxon>
        <taxon>Actinomycetes</taxon>
        <taxon>Mycobacteriales</taxon>
        <taxon>Nocardiaceae</taxon>
        <taxon>Nocardia</taxon>
    </lineage>
</organism>
<dbReference type="Proteomes" id="UP001550535">
    <property type="component" value="Unassembled WGS sequence"/>
</dbReference>
<comment type="caution">
    <text evidence="2">The sequence shown here is derived from an EMBL/GenBank/DDBJ whole genome shotgun (WGS) entry which is preliminary data.</text>
</comment>
<evidence type="ECO:0000256" key="1">
    <source>
        <dbReference type="SAM" id="SignalP"/>
    </source>
</evidence>
<dbReference type="EMBL" id="JBEYBR010000035">
    <property type="protein sequence ID" value="MEU2123178.1"/>
    <property type="molecule type" value="Genomic_DNA"/>
</dbReference>
<gene>
    <name evidence="2" type="ORF">ABZ507_15315</name>
</gene>
<evidence type="ECO:0000313" key="3">
    <source>
        <dbReference type="Proteomes" id="UP001550535"/>
    </source>
</evidence>
<reference evidence="2 3" key="1">
    <citation type="submission" date="2024-06" db="EMBL/GenBank/DDBJ databases">
        <title>The Natural Products Discovery Center: Release of the First 8490 Sequenced Strains for Exploring Actinobacteria Biosynthetic Diversity.</title>
        <authorList>
            <person name="Kalkreuter E."/>
            <person name="Kautsar S.A."/>
            <person name="Yang D."/>
            <person name="Bader C.D."/>
            <person name="Teijaro C.N."/>
            <person name="Fluegel L."/>
            <person name="Davis C.M."/>
            <person name="Simpson J.R."/>
            <person name="Lauterbach L."/>
            <person name="Steele A.D."/>
            <person name="Gui C."/>
            <person name="Meng S."/>
            <person name="Li G."/>
            <person name="Viehrig K."/>
            <person name="Ye F."/>
            <person name="Su P."/>
            <person name="Kiefer A.F."/>
            <person name="Nichols A."/>
            <person name="Cepeda A.J."/>
            <person name="Yan W."/>
            <person name="Fan B."/>
            <person name="Jiang Y."/>
            <person name="Adhikari A."/>
            <person name="Zheng C.-J."/>
            <person name="Schuster L."/>
            <person name="Cowan T.M."/>
            <person name="Smanski M.J."/>
            <person name="Chevrette M.G."/>
            <person name="De Carvalho L.P.S."/>
            <person name="Shen B."/>
        </authorList>
    </citation>
    <scope>NUCLEOTIDE SEQUENCE [LARGE SCALE GENOMIC DNA]</scope>
    <source>
        <strain evidence="2 3">NPDC019434</strain>
    </source>
</reference>